<dbReference type="InterPro" id="IPR044831">
    <property type="entry name" value="Ccp1-like"/>
</dbReference>
<evidence type="ECO:0000256" key="5">
    <source>
        <dbReference type="ARBA" id="ARBA00023004"/>
    </source>
</evidence>
<dbReference type="GO" id="GO:0000302">
    <property type="term" value="P:response to reactive oxygen species"/>
    <property type="evidence" value="ECO:0007669"/>
    <property type="project" value="TreeGrafter"/>
</dbReference>
<sequence length="525" mass="57300">MRLFLCFLILVCLYVGLGYASIDTAFVDELEHLLVDTGGYNNGGFKAGVTPCSLYNQGSQNLGRQSAAQWIRVAFHDFATANVALGTGGLDASIGFETNRDEDKGAAMNDSLTFFAPFVNKYVSMADLIALGVVTAVGACSGPLIPFKAGRVDSVVAGDLGVPEEFGALSKHIEQFSRAGMNQTEMIQLTACGHTLGSVHQAGFPDVVHNAETPDNIAGTIHLDDTFDVFDNHIAKNFISGNITDPLVTSENTTVRSDLRIFSSDNNATMRRLAGSDVEFFTTCTHIMSKMIDTVPKGVNLTPIYPISLKPVNIRLSIDKDGNLFLSGAIRLLSSKGFPENTGRKVFISYNYRDGRPCRSCITEAVYDPSTNKGSSLYGDTFYHLFSVQVDTSRGISSYTRYDIQDKVIWLPELSSITDNDGQITGNLFAAVLLGSRQSTTVRALLHTPQDQYGAKNPHIEEFLIDFNATGFISGSKYMLFSSLRNVPLPIKNMTTAMRSSIDVTALIDSKVYIDDFRKLKECFP</sequence>
<dbReference type="EMBL" id="NBII01000007">
    <property type="protein sequence ID" value="PAV17307.1"/>
    <property type="molecule type" value="Genomic_DNA"/>
</dbReference>
<keyword evidence="7" id="KW-0732">Signal</keyword>
<comment type="similarity">
    <text evidence="6">Belongs to the peroxidase family.</text>
</comment>
<keyword evidence="3" id="KW-0479">Metal-binding</keyword>
<comment type="caution">
    <text evidence="9">The sequence shown here is derived from an EMBL/GenBank/DDBJ whole genome shotgun (WGS) entry which is preliminary data.</text>
</comment>
<feature type="domain" description="Plant heme peroxidase family profile" evidence="8">
    <location>
        <begin position="123"/>
        <end position="331"/>
    </location>
</feature>
<feature type="chain" id="PRO_5013426337" description="Peroxidase" evidence="7">
    <location>
        <begin position="21"/>
        <end position="525"/>
    </location>
</feature>
<dbReference type="EC" id="1.11.1.-" evidence="7"/>
<evidence type="ECO:0000256" key="6">
    <source>
        <dbReference type="RuleBase" id="RU004241"/>
    </source>
</evidence>
<protein>
    <recommendedName>
        <fullName evidence="7">Peroxidase</fullName>
        <ecNumber evidence="7">1.11.1.-</ecNumber>
    </recommendedName>
</protein>
<dbReference type="InParanoid" id="A0A286UCM7"/>
<dbReference type="Gene3D" id="1.10.420.10">
    <property type="entry name" value="Peroxidase, domain 2"/>
    <property type="match status" value="1"/>
</dbReference>
<organism evidence="9 10">
    <name type="scientific">Pyrrhoderma noxium</name>
    <dbReference type="NCBI Taxonomy" id="2282107"/>
    <lineage>
        <taxon>Eukaryota</taxon>
        <taxon>Fungi</taxon>
        <taxon>Dikarya</taxon>
        <taxon>Basidiomycota</taxon>
        <taxon>Agaricomycotina</taxon>
        <taxon>Agaricomycetes</taxon>
        <taxon>Hymenochaetales</taxon>
        <taxon>Hymenochaetaceae</taxon>
        <taxon>Pyrrhoderma</taxon>
    </lineage>
</organism>
<accession>A0A286UCM7</accession>
<reference evidence="9 10" key="1">
    <citation type="journal article" date="2017" name="Mol. Ecol.">
        <title>Comparative and population genomic landscape of Phellinus noxius: A hypervariable fungus causing root rot in trees.</title>
        <authorList>
            <person name="Chung C.L."/>
            <person name="Lee T.J."/>
            <person name="Akiba M."/>
            <person name="Lee H.H."/>
            <person name="Kuo T.H."/>
            <person name="Liu D."/>
            <person name="Ke H.M."/>
            <person name="Yokoi T."/>
            <person name="Roa M.B."/>
            <person name="Lu M.J."/>
            <person name="Chang Y.Y."/>
            <person name="Ann P.J."/>
            <person name="Tsai J.N."/>
            <person name="Chen C.Y."/>
            <person name="Tzean S.S."/>
            <person name="Ota Y."/>
            <person name="Hattori T."/>
            <person name="Sahashi N."/>
            <person name="Liou R.F."/>
            <person name="Kikuchi T."/>
            <person name="Tsai I.J."/>
        </authorList>
    </citation>
    <scope>NUCLEOTIDE SEQUENCE [LARGE SCALE GENOMIC DNA]</scope>
    <source>
        <strain evidence="9 10">FFPRI411160</strain>
    </source>
</reference>
<dbReference type="PANTHER" id="PTHR31356:SF53">
    <property type="entry name" value="HEME PEROXIDASE"/>
    <property type="match status" value="1"/>
</dbReference>
<feature type="signal peptide" evidence="7">
    <location>
        <begin position="1"/>
        <end position="20"/>
    </location>
</feature>
<dbReference type="Pfam" id="PF00141">
    <property type="entry name" value="peroxidase"/>
    <property type="match status" value="1"/>
</dbReference>
<dbReference type="SUPFAM" id="SSF48113">
    <property type="entry name" value="Heme-dependent peroxidases"/>
    <property type="match status" value="1"/>
</dbReference>
<evidence type="ECO:0000313" key="10">
    <source>
        <dbReference type="Proteomes" id="UP000217199"/>
    </source>
</evidence>
<dbReference type="PROSITE" id="PS50873">
    <property type="entry name" value="PEROXIDASE_4"/>
    <property type="match status" value="1"/>
</dbReference>
<dbReference type="STRING" id="2282107.A0A286UCM7"/>
<keyword evidence="4 7" id="KW-0560">Oxidoreductase</keyword>
<dbReference type="InterPro" id="IPR010255">
    <property type="entry name" value="Haem_peroxidase_sf"/>
</dbReference>
<evidence type="ECO:0000256" key="2">
    <source>
        <dbReference type="ARBA" id="ARBA00022617"/>
    </source>
</evidence>
<evidence type="ECO:0000256" key="3">
    <source>
        <dbReference type="ARBA" id="ARBA00022723"/>
    </source>
</evidence>
<evidence type="ECO:0000256" key="7">
    <source>
        <dbReference type="RuleBase" id="RU363051"/>
    </source>
</evidence>
<dbReference type="OrthoDB" id="2144714at2759"/>
<keyword evidence="10" id="KW-1185">Reference proteome</keyword>
<dbReference type="GO" id="GO:0046872">
    <property type="term" value="F:metal ion binding"/>
    <property type="evidence" value="ECO:0007669"/>
    <property type="project" value="UniProtKB-UniRule"/>
</dbReference>
<dbReference type="PRINTS" id="PR00458">
    <property type="entry name" value="PEROXIDASE"/>
</dbReference>
<keyword evidence="1 7" id="KW-0575">Peroxidase</keyword>
<dbReference type="Proteomes" id="UP000217199">
    <property type="component" value="Unassembled WGS sequence"/>
</dbReference>
<keyword evidence="2" id="KW-0349">Heme</keyword>
<proteinExistence type="inferred from homology"/>
<dbReference type="InterPro" id="IPR002016">
    <property type="entry name" value="Haem_peroxidase"/>
</dbReference>
<dbReference type="GO" id="GO:0004601">
    <property type="term" value="F:peroxidase activity"/>
    <property type="evidence" value="ECO:0007669"/>
    <property type="project" value="UniProtKB-KW"/>
</dbReference>
<name>A0A286UCM7_9AGAM</name>
<dbReference type="GO" id="GO:0034599">
    <property type="term" value="P:cellular response to oxidative stress"/>
    <property type="evidence" value="ECO:0007669"/>
    <property type="project" value="InterPro"/>
</dbReference>
<keyword evidence="5" id="KW-0408">Iron</keyword>
<dbReference type="PANTHER" id="PTHR31356">
    <property type="entry name" value="THYLAKOID LUMENAL 29 KDA PROTEIN, CHLOROPLASTIC-RELATED"/>
    <property type="match status" value="1"/>
</dbReference>
<evidence type="ECO:0000313" key="9">
    <source>
        <dbReference type="EMBL" id="PAV17307.1"/>
    </source>
</evidence>
<evidence type="ECO:0000259" key="8">
    <source>
        <dbReference type="PROSITE" id="PS50873"/>
    </source>
</evidence>
<gene>
    <name evidence="9" type="ORF">PNOK_0737100</name>
</gene>
<evidence type="ECO:0000256" key="1">
    <source>
        <dbReference type="ARBA" id="ARBA00022559"/>
    </source>
</evidence>
<dbReference type="Gene3D" id="1.10.520.10">
    <property type="match status" value="1"/>
</dbReference>
<dbReference type="GO" id="GO:0042744">
    <property type="term" value="P:hydrogen peroxide catabolic process"/>
    <property type="evidence" value="ECO:0007669"/>
    <property type="project" value="TreeGrafter"/>
</dbReference>
<evidence type="ECO:0000256" key="4">
    <source>
        <dbReference type="ARBA" id="ARBA00023002"/>
    </source>
</evidence>
<dbReference type="GO" id="GO:0020037">
    <property type="term" value="F:heme binding"/>
    <property type="evidence" value="ECO:0007669"/>
    <property type="project" value="UniProtKB-UniRule"/>
</dbReference>
<dbReference type="AlphaFoldDB" id="A0A286UCM7"/>